<keyword evidence="1" id="KW-1133">Transmembrane helix</keyword>
<name>A0A558DCV7_9GAMM</name>
<accession>A0A558DCV7</accession>
<feature type="domain" description="HPP transmembrane region" evidence="2">
    <location>
        <begin position="33"/>
        <end position="189"/>
    </location>
</feature>
<feature type="transmembrane region" description="Helical" evidence="1">
    <location>
        <begin position="158"/>
        <end position="179"/>
    </location>
</feature>
<gene>
    <name evidence="3" type="ORF">FHK82_03570</name>
</gene>
<dbReference type="EMBL" id="VMRY01000008">
    <property type="protein sequence ID" value="TVT58869.1"/>
    <property type="molecule type" value="Genomic_DNA"/>
</dbReference>
<feature type="transmembrane region" description="Helical" evidence="1">
    <location>
        <begin position="39"/>
        <end position="55"/>
    </location>
</feature>
<keyword evidence="1" id="KW-0812">Transmembrane</keyword>
<dbReference type="PANTHER" id="PTHR33741:SF5">
    <property type="entry name" value="TRANSMEMBRANE PROTEIN DDB_G0269096-RELATED"/>
    <property type="match status" value="1"/>
</dbReference>
<keyword evidence="1" id="KW-0472">Membrane</keyword>
<organism evidence="3 4">
    <name type="scientific">Sedimenticola thiotaurini</name>
    <dbReference type="NCBI Taxonomy" id="1543721"/>
    <lineage>
        <taxon>Bacteria</taxon>
        <taxon>Pseudomonadati</taxon>
        <taxon>Pseudomonadota</taxon>
        <taxon>Gammaproteobacteria</taxon>
        <taxon>Chromatiales</taxon>
        <taxon>Sedimenticolaceae</taxon>
        <taxon>Sedimenticola</taxon>
    </lineage>
</organism>
<dbReference type="InterPro" id="IPR007065">
    <property type="entry name" value="HPP"/>
</dbReference>
<feature type="transmembrane region" description="Helical" evidence="1">
    <location>
        <begin position="91"/>
        <end position="108"/>
    </location>
</feature>
<proteinExistence type="predicted"/>
<dbReference type="PANTHER" id="PTHR33741">
    <property type="entry name" value="TRANSMEMBRANE PROTEIN DDB_G0269096-RELATED"/>
    <property type="match status" value="1"/>
</dbReference>
<dbReference type="Proteomes" id="UP000317355">
    <property type="component" value="Unassembled WGS sequence"/>
</dbReference>
<feature type="transmembrane region" description="Helical" evidence="1">
    <location>
        <begin position="67"/>
        <end position="85"/>
    </location>
</feature>
<evidence type="ECO:0000313" key="4">
    <source>
        <dbReference type="Proteomes" id="UP000317355"/>
    </source>
</evidence>
<dbReference type="AlphaFoldDB" id="A0A558DCV7"/>
<evidence type="ECO:0000313" key="3">
    <source>
        <dbReference type="EMBL" id="TVT58869.1"/>
    </source>
</evidence>
<dbReference type="InterPro" id="IPR058581">
    <property type="entry name" value="TM_HPP"/>
</dbReference>
<reference evidence="3 4" key="1">
    <citation type="submission" date="2019-07" db="EMBL/GenBank/DDBJ databases">
        <title>The pathways for chlorine oxyanion respiration interact through the shared metabolite chlorate.</title>
        <authorList>
            <person name="Barnum T.P."/>
            <person name="Cheng Y."/>
            <person name="Hill K.A."/>
            <person name="Lucas L.N."/>
            <person name="Carlson H.K."/>
            <person name="Coates J.D."/>
        </authorList>
    </citation>
    <scope>NUCLEOTIDE SEQUENCE [LARGE SCALE GENOMIC DNA]</scope>
    <source>
        <strain evidence="3">BK-3</strain>
    </source>
</reference>
<evidence type="ECO:0000256" key="1">
    <source>
        <dbReference type="SAM" id="Phobius"/>
    </source>
</evidence>
<dbReference type="STRING" id="1543721.AAY24_16425"/>
<protein>
    <recommendedName>
        <fullName evidence="2">HPP transmembrane region domain-containing protein</fullName>
    </recommendedName>
</protein>
<dbReference type="Pfam" id="PF04982">
    <property type="entry name" value="TM_HPP"/>
    <property type="match status" value="1"/>
</dbReference>
<evidence type="ECO:0000259" key="2">
    <source>
        <dbReference type="Pfam" id="PF04982"/>
    </source>
</evidence>
<sequence length="253" mass="27377">MLLAVIRTASRCIPNLRPSRLIGYLSDNNTHPTSHAEKWISAGGGLVSVFMILLISQHVLDMHGTTLVVASMSASAVLLFAVPHGAMSQPWAILGGHIISALIGVTVARWIESPLMASAIAVSFSIVVMHYLNCLHPPGGATALVAVLGGNAVQEMGYSYAITPVLANAVILLTIAMIFNYPFTWRRYPQAWQETVPVEKCMIAHSDLVYALTEIDSFIDVSEEDLLRIYGLALGHHRIPQTQGQMLPIKGTL</sequence>
<comment type="caution">
    <text evidence="3">The sequence shown here is derived from an EMBL/GenBank/DDBJ whole genome shotgun (WGS) entry which is preliminary data.</text>
</comment>